<feature type="compositionally biased region" description="Basic and acidic residues" evidence="1">
    <location>
        <begin position="33"/>
        <end position="47"/>
    </location>
</feature>
<dbReference type="eggNOG" id="ENOG502S7KB">
    <property type="taxonomic scope" value="Eukaryota"/>
</dbReference>
<feature type="compositionally biased region" description="Basic residues" evidence="1">
    <location>
        <begin position="207"/>
        <end position="221"/>
    </location>
</feature>
<feature type="compositionally biased region" description="Acidic residues" evidence="1">
    <location>
        <begin position="184"/>
        <end position="194"/>
    </location>
</feature>
<evidence type="ECO:0000313" key="4">
    <source>
        <dbReference type="Proteomes" id="UP000019473"/>
    </source>
</evidence>
<dbReference type="VEuPathDB" id="FungiDB:A1O7_00695"/>
<dbReference type="Proteomes" id="UP000019473">
    <property type="component" value="Unassembled WGS sequence"/>
</dbReference>
<dbReference type="GeneID" id="19175311"/>
<feature type="compositionally biased region" description="Polar residues" evidence="1">
    <location>
        <begin position="50"/>
        <end position="71"/>
    </location>
</feature>
<dbReference type="EMBL" id="AMGW01000001">
    <property type="protein sequence ID" value="EXJ64359.1"/>
    <property type="molecule type" value="Genomic_DNA"/>
</dbReference>
<keyword evidence="2" id="KW-0472">Membrane</keyword>
<keyword evidence="2" id="KW-1133">Transmembrane helix</keyword>
<comment type="caution">
    <text evidence="3">The sequence shown here is derived from an EMBL/GenBank/DDBJ whole genome shotgun (WGS) entry which is preliminary data.</text>
</comment>
<protein>
    <submittedName>
        <fullName evidence="3">Uncharacterized protein</fullName>
    </submittedName>
</protein>
<dbReference type="HOGENOM" id="CLU_602718_0_0_1"/>
<reference evidence="3 4" key="1">
    <citation type="submission" date="2013-03" db="EMBL/GenBank/DDBJ databases">
        <title>The Genome Sequence of Cladophialophora yegresii CBS 114405.</title>
        <authorList>
            <consortium name="The Broad Institute Genomics Platform"/>
            <person name="Cuomo C."/>
            <person name="de Hoog S."/>
            <person name="Gorbushina A."/>
            <person name="Walker B."/>
            <person name="Young S.K."/>
            <person name="Zeng Q."/>
            <person name="Gargeya S."/>
            <person name="Fitzgerald M."/>
            <person name="Haas B."/>
            <person name="Abouelleil A."/>
            <person name="Allen A.W."/>
            <person name="Alvarado L."/>
            <person name="Arachchi H.M."/>
            <person name="Berlin A.M."/>
            <person name="Chapman S.B."/>
            <person name="Gainer-Dewar J."/>
            <person name="Goldberg J."/>
            <person name="Griggs A."/>
            <person name="Gujja S."/>
            <person name="Hansen M."/>
            <person name="Howarth C."/>
            <person name="Imamovic A."/>
            <person name="Ireland A."/>
            <person name="Larimer J."/>
            <person name="McCowan C."/>
            <person name="Murphy C."/>
            <person name="Pearson M."/>
            <person name="Poon T.W."/>
            <person name="Priest M."/>
            <person name="Roberts A."/>
            <person name="Saif S."/>
            <person name="Shea T."/>
            <person name="Sisk P."/>
            <person name="Sykes S."/>
            <person name="Wortman J."/>
            <person name="Nusbaum C."/>
            <person name="Birren B."/>
        </authorList>
    </citation>
    <scope>NUCLEOTIDE SEQUENCE [LARGE SCALE GENOMIC DNA]</scope>
    <source>
        <strain evidence="3 4">CBS 114405</strain>
    </source>
</reference>
<dbReference type="STRING" id="1182544.W9X1K7"/>
<feature type="compositionally biased region" description="Polar residues" evidence="1">
    <location>
        <begin position="21"/>
        <end position="30"/>
    </location>
</feature>
<dbReference type="RefSeq" id="XP_007752926.1">
    <property type="nucleotide sequence ID" value="XM_007754736.1"/>
</dbReference>
<name>W9X1K7_9EURO</name>
<organism evidence="3 4">
    <name type="scientific">Cladophialophora yegresii CBS 114405</name>
    <dbReference type="NCBI Taxonomy" id="1182544"/>
    <lineage>
        <taxon>Eukaryota</taxon>
        <taxon>Fungi</taxon>
        <taxon>Dikarya</taxon>
        <taxon>Ascomycota</taxon>
        <taxon>Pezizomycotina</taxon>
        <taxon>Eurotiomycetes</taxon>
        <taxon>Chaetothyriomycetidae</taxon>
        <taxon>Chaetothyriales</taxon>
        <taxon>Herpotrichiellaceae</taxon>
        <taxon>Cladophialophora</taxon>
    </lineage>
</organism>
<evidence type="ECO:0000256" key="1">
    <source>
        <dbReference type="SAM" id="MobiDB-lite"/>
    </source>
</evidence>
<accession>W9X1K7</accession>
<evidence type="ECO:0000313" key="3">
    <source>
        <dbReference type="EMBL" id="EXJ64359.1"/>
    </source>
</evidence>
<keyword evidence="2" id="KW-0812">Transmembrane</keyword>
<proteinExistence type="predicted"/>
<feature type="transmembrane region" description="Helical" evidence="2">
    <location>
        <begin position="247"/>
        <end position="264"/>
    </location>
</feature>
<keyword evidence="4" id="KW-1185">Reference proteome</keyword>
<dbReference type="OrthoDB" id="3539644at2759"/>
<gene>
    <name evidence="3" type="ORF">A1O7_00695</name>
</gene>
<dbReference type="AlphaFoldDB" id="W9X1K7"/>
<evidence type="ECO:0000256" key="2">
    <source>
        <dbReference type="SAM" id="Phobius"/>
    </source>
</evidence>
<sequence>MTVHKQYPPRNYETLGDSEDALNQSPTSYRQGGDADKSRSAAVEARRLASQGSWADNFTGGTPATNRTPLASTVDGDEQRDVEYPDMSQDGDPSDPPPVYTPSASTQTASQSPVAPASPVAARSVPATVPGPVSTPNTQSPSHTRPAQTPFRPNDEEEGPSTLPEAVPQPHPGNPNHHYHDRDEEAEAAADSDSDTLPVFLQQQQHQRPRRKWCRGPRKARSCGDRRNGFGHRQHDKHRARRFKKTCFFLLALLACLWLLIPGLCKSIKNDGRYDLPNFGKQPSQAPWPPEKREHREHETFRSITGTYQLYDLLDLSTTSGSITVTIEVQPGDKPAVLRLSSQAGSVNVRMTSGGGLFKKRVVSEVAKSRVLQTEISSSAGSVSGNIVHGNGGTASISTNAGSVNLDIYTVGVSELDAHSRLSTVTNQGSQHVRVYSDVSNTEPIRALEASHTVRGSGSMTIEYPTEWEGMVHMTSHGSGSMSASGRGLIVRKESSHELYGYKGSKEGTTVEISELGSGSVRFTC</sequence>
<feature type="region of interest" description="Disordered" evidence="1">
    <location>
        <begin position="1"/>
        <end position="237"/>
    </location>
</feature>
<feature type="compositionally biased region" description="Low complexity" evidence="1">
    <location>
        <begin position="101"/>
        <end position="130"/>
    </location>
</feature>
<feature type="compositionally biased region" description="Polar residues" evidence="1">
    <location>
        <begin position="134"/>
        <end position="147"/>
    </location>
</feature>